<evidence type="ECO:0000313" key="3">
    <source>
        <dbReference type="Proteomes" id="UP000815325"/>
    </source>
</evidence>
<protein>
    <recommendedName>
        <fullName evidence="4">Encoded protein</fullName>
    </recommendedName>
</protein>
<gene>
    <name evidence="2" type="ORF">DUNSADRAFT_5667</name>
</gene>
<evidence type="ECO:0000256" key="1">
    <source>
        <dbReference type="SAM" id="MobiDB-lite"/>
    </source>
</evidence>
<evidence type="ECO:0000313" key="2">
    <source>
        <dbReference type="EMBL" id="KAF5836634.1"/>
    </source>
</evidence>
<name>A0ABQ7GPU7_DUNSA</name>
<proteinExistence type="predicted"/>
<dbReference type="Proteomes" id="UP000815325">
    <property type="component" value="Unassembled WGS sequence"/>
</dbReference>
<dbReference type="EMBL" id="MU069651">
    <property type="protein sequence ID" value="KAF5836634.1"/>
    <property type="molecule type" value="Genomic_DNA"/>
</dbReference>
<sequence length="90" mass="9537">MEGHNVPRLEQIIRLAIKNGSLVQRPLHANGNPDNLGADLHASLPAIPDPGDASEDLVLANHGENRAPGVAIQRQLAEQGKGLVNAVKEQ</sequence>
<organism evidence="2 3">
    <name type="scientific">Dunaliella salina</name>
    <name type="common">Green alga</name>
    <name type="synonym">Protococcus salinus</name>
    <dbReference type="NCBI Taxonomy" id="3046"/>
    <lineage>
        <taxon>Eukaryota</taxon>
        <taxon>Viridiplantae</taxon>
        <taxon>Chlorophyta</taxon>
        <taxon>core chlorophytes</taxon>
        <taxon>Chlorophyceae</taxon>
        <taxon>CS clade</taxon>
        <taxon>Chlamydomonadales</taxon>
        <taxon>Dunaliellaceae</taxon>
        <taxon>Dunaliella</taxon>
    </lineage>
</organism>
<comment type="caution">
    <text evidence="2">The sequence shown here is derived from an EMBL/GenBank/DDBJ whole genome shotgun (WGS) entry which is preliminary data.</text>
</comment>
<feature type="region of interest" description="Disordered" evidence="1">
    <location>
        <begin position="26"/>
        <end position="54"/>
    </location>
</feature>
<reference evidence="2" key="1">
    <citation type="submission" date="2017-08" db="EMBL/GenBank/DDBJ databases">
        <authorList>
            <person name="Polle J.E."/>
            <person name="Barry K."/>
            <person name="Cushman J."/>
            <person name="Schmutz J."/>
            <person name="Tran D."/>
            <person name="Hathwaick L.T."/>
            <person name="Yim W.C."/>
            <person name="Jenkins J."/>
            <person name="Mckie-Krisberg Z.M."/>
            <person name="Prochnik S."/>
            <person name="Lindquist E."/>
            <person name="Dockter R.B."/>
            <person name="Adam C."/>
            <person name="Molina H."/>
            <person name="Bunkerborg J."/>
            <person name="Jin E."/>
            <person name="Buchheim M."/>
            <person name="Magnuson J."/>
        </authorList>
    </citation>
    <scope>NUCLEOTIDE SEQUENCE</scope>
    <source>
        <strain evidence="2">CCAP 19/18</strain>
    </source>
</reference>
<keyword evidence="3" id="KW-1185">Reference proteome</keyword>
<accession>A0ABQ7GPU7</accession>
<feature type="non-terminal residue" evidence="2">
    <location>
        <position position="90"/>
    </location>
</feature>
<evidence type="ECO:0008006" key="4">
    <source>
        <dbReference type="Google" id="ProtNLM"/>
    </source>
</evidence>